<dbReference type="Pfam" id="PF00589">
    <property type="entry name" value="Phage_integrase"/>
    <property type="match status" value="1"/>
</dbReference>
<keyword evidence="4" id="KW-0233">DNA recombination</keyword>
<dbReference type="InterPro" id="IPR025166">
    <property type="entry name" value="Integrase_DNA_bind_dom"/>
</dbReference>
<evidence type="ECO:0000256" key="4">
    <source>
        <dbReference type="ARBA" id="ARBA00023172"/>
    </source>
</evidence>
<dbReference type="Pfam" id="PF13356">
    <property type="entry name" value="Arm-DNA-bind_3"/>
    <property type="match status" value="1"/>
</dbReference>
<protein>
    <submittedName>
        <fullName evidence="8">Prophage CP4-57 integrase</fullName>
    </submittedName>
</protein>
<evidence type="ECO:0000256" key="1">
    <source>
        <dbReference type="ARBA" id="ARBA00008857"/>
    </source>
</evidence>
<dbReference type="GO" id="GO:0003677">
    <property type="term" value="F:DNA binding"/>
    <property type="evidence" value="ECO:0007669"/>
    <property type="project" value="UniProtKB-UniRule"/>
</dbReference>
<comment type="caution">
    <text evidence="8">The sequence shown here is derived from an EMBL/GenBank/DDBJ whole genome shotgun (WGS) entry which is preliminary data.</text>
</comment>
<dbReference type="Gene3D" id="1.10.443.10">
    <property type="entry name" value="Intergrase catalytic core"/>
    <property type="match status" value="1"/>
</dbReference>
<dbReference type="PROSITE" id="PS51900">
    <property type="entry name" value="CB"/>
    <property type="match status" value="1"/>
</dbReference>
<dbReference type="InterPro" id="IPR011010">
    <property type="entry name" value="DNA_brk_join_enz"/>
</dbReference>
<reference evidence="8" key="1">
    <citation type="submission" date="2020-05" db="EMBL/GenBank/DDBJ databases">
        <authorList>
            <person name="Delgado-Blas J."/>
        </authorList>
    </citation>
    <scope>NUCLEOTIDE SEQUENCE</scope>
    <source>
        <strain evidence="8">BB1453</strain>
    </source>
</reference>
<dbReference type="GO" id="GO:0015074">
    <property type="term" value="P:DNA integration"/>
    <property type="evidence" value="ECO:0007669"/>
    <property type="project" value="UniProtKB-KW"/>
</dbReference>
<evidence type="ECO:0000256" key="5">
    <source>
        <dbReference type="PROSITE-ProRule" id="PRU01248"/>
    </source>
</evidence>
<organism evidence="8 9">
    <name type="scientific">Providencia rettgeri</name>
    <dbReference type="NCBI Taxonomy" id="587"/>
    <lineage>
        <taxon>Bacteria</taxon>
        <taxon>Pseudomonadati</taxon>
        <taxon>Pseudomonadota</taxon>
        <taxon>Gammaproteobacteria</taxon>
        <taxon>Enterobacterales</taxon>
        <taxon>Morganellaceae</taxon>
        <taxon>Providencia</taxon>
    </lineage>
</organism>
<dbReference type="AlphaFoldDB" id="A0A9N8D201"/>
<evidence type="ECO:0000313" key="9">
    <source>
        <dbReference type="Proteomes" id="UP000834611"/>
    </source>
</evidence>
<feature type="domain" description="Core-binding (CB)" evidence="7">
    <location>
        <begin position="97"/>
        <end position="176"/>
    </location>
</feature>
<dbReference type="EMBL" id="CAHPSF010000002">
    <property type="protein sequence ID" value="CAB5678349.1"/>
    <property type="molecule type" value="Genomic_DNA"/>
</dbReference>
<dbReference type="SUPFAM" id="SSF56349">
    <property type="entry name" value="DNA breaking-rejoining enzymes"/>
    <property type="match status" value="1"/>
</dbReference>
<evidence type="ECO:0000259" key="6">
    <source>
        <dbReference type="PROSITE" id="PS51898"/>
    </source>
</evidence>
<keyword evidence="3 5" id="KW-0238">DNA-binding</keyword>
<dbReference type="RefSeq" id="WP_239407209.1">
    <property type="nucleotide sequence ID" value="NZ_CAHPRV010000001.1"/>
</dbReference>
<dbReference type="GO" id="GO:0006310">
    <property type="term" value="P:DNA recombination"/>
    <property type="evidence" value="ECO:0007669"/>
    <property type="project" value="UniProtKB-KW"/>
</dbReference>
<dbReference type="Proteomes" id="UP000834611">
    <property type="component" value="Unassembled WGS sequence"/>
</dbReference>
<dbReference type="InterPro" id="IPR010998">
    <property type="entry name" value="Integrase_recombinase_N"/>
</dbReference>
<dbReference type="Gene3D" id="3.30.160.390">
    <property type="entry name" value="Integrase, DNA-binding domain"/>
    <property type="match status" value="1"/>
</dbReference>
<dbReference type="PANTHER" id="PTHR30629">
    <property type="entry name" value="PROPHAGE INTEGRASE"/>
    <property type="match status" value="1"/>
</dbReference>
<dbReference type="InterPro" id="IPR053876">
    <property type="entry name" value="Phage_int_M"/>
</dbReference>
<feature type="domain" description="Tyr recombinase" evidence="6">
    <location>
        <begin position="199"/>
        <end position="384"/>
    </location>
</feature>
<accession>A0A9N8D201</accession>
<evidence type="ECO:0000256" key="3">
    <source>
        <dbReference type="ARBA" id="ARBA00023125"/>
    </source>
</evidence>
<dbReference type="InterPro" id="IPR002104">
    <property type="entry name" value="Integrase_catalytic"/>
</dbReference>
<dbReference type="Gene3D" id="1.10.150.130">
    <property type="match status" value="1"/>
</dbReference>
<dbReference type="PANTHER" id="PTHR30629:SF2">
    <property type="entry name" value="PROPHAGE INTEGRASE INTS-RELATED"/>
    <property type="match status" value="1"/>
</dbReference>
<gene>
    <name evidence="8" type="primary">intA_2</name>
    <name evidence="8" type="ORF">GHA_01135</name>
</gene>
<evidence type="ECO:0000259" key="7">
    <source>
        <dbReference type="PROSITE" id="PS51900"/>
    </source>
</evidence>
<dbReference type="InterPro" id="IPR044068">
    <property type="entry name" value="CB"/>
</dbReference>
<dbReference type="PROSITE" id="PS51898">
    <property type="entry name" value="TYR_RECOMBINASE"/>
    <property type="match status" value="1"/>
</dbReference>
<evidence type="ECO:0000256" key="2">
    <source>
        <dbReference type="ARBA" id="ARBA00022908"/>
    </source>
</evidence>
<dbReference type="InterPro" id="IPR050808">
    <property type="entry name" value="Phage_Integrase"/>
</dbReference>
<dbReference type="CDD" id="cd00801">
    <property type="entry name" value="INT_P4_C"/>
    <property type="match status" value="1"/>
</dbReference>
<evidence type="ECO:0000313" key="8">
    <source>
        <dbReference type="EMBL" id="CAB5678349.1"/>
    </source>
</evidence>
<sequence>MLTDKKLKSLKPEDKLYKVADRDGLYVAVTKTGSISFRYDYRFNGRRETITFGRYSDDGITLAEAREMLIDAKKTLNAGVSPASQKRDGITKRKVGLTLKDYTVKYLSETRFADSTLDMKTAIVERDLYPTLGKLQLEEITTQKVRALCEKIKERGGNSTALQIREIVGSVFDYVIDRGYEIENPVSSIKASSIATFEARDRAMTTKEVGIFFNELENYSCYPTLKLAVKFVLLTLVRKSEFIKATWDEIDFDERCWIIPKARMKRRRAHVIYLSEQAYDMLVGFKACAMGSNYLIPGRYDISKPLSSAALNNVIDGVVKRINAKGINFEPLTVHDMRRTASTLLHEAGFNSDWIEKCLAHEQKGVRAVYNKAEYAEQRRDMLQQWANMVDGWIEKEKGKI</sequence>
<dbReference type="Pfam" id="PF22022">
    <property type="entry name" value="Phage_int_M"/>
    <property type="match status" value="1"/>
</dbReference>
<dbReference type="InterPro" id="IPR038488">
    <property type="entry name" value="Integrase_DNA-bd_sf"/>
</dbReference>
<proteinExistence type="inferred from homology"/>
<name>A0A9N8D201_PRORE</name>
<keyword evidence="2" id="KW-0229">DNA integration</keyword>
<comment type="similarity">
    <text evidence="1">Belongs to the 'phage' integrase family.</text>
</comment>
<dbReference type="InterPro" id="IPR013762">
    <property type="entry name" value="Integrase-like_cat_sf"/>
</dbReference>